<sequence>MSTEEISNDYPIAQTIASASRDYSSEQQDIAFAAMALRTSALTERQLAQAMSQWTIHGSLPLNEHLCASGLIDVDTNNRLMEKCREFLEDVCPSQSVDPSASVVAQTLEAIDPSGTVARLMGIRAVAGAGVTDATGERKSTARYRLLRKLGQGGLGRVWLAFDEQLKRPVAVKELTARNQAAALERFRREAEITGRLEHPGIVPIYQLGDDATTGAFYVMRFLGKQTLHDSLMEYHERLGDGDKNPMLLRSLLTDFVSVCQAIGHAHSRKVIHRDLKPENVAIDSFGQVIVIDWGLAKVLDEIHSLDSLTARQSSAVSEQSTMQGQVLGTPLYMAPEQASGRIDELDERTDIYGLGAILYAILTGCAPHEQTRESSNSTTGRELLSAIAGRPSPRAIDACSHVDPALSAICEKAMAPRQYARYQSATELAEEVQHWMAGERIAAYQERPAQRLSRWIQHHRIASQAIALTLVTAVVALAVFIAASIQAGHANRRIRFDQMRGYERELLGLLHSTTSQVSKDARFMSSLPPIQAIIHAQNDNAEGESEEVWRTRLEQIYEEFLRANPDYLSIAYLKLSDEALTDIVRVERAIGDRAYLRRVPVSRLNSFSDPEMIARLRKLDRGDIRLVIRGAHEREDDRVEQGVRLFAVTPAYDDTTGELYGLAVVELDLLSRLVDFLKRTDQATSIIHVTDREGAVWVTDNPAEGVAATTKAEKIALHLPEAAAFFDDPESEQQTDQDNGWIASRTALDPYNPETGVGLVLQLLED</sequence>
<dbReference type="Gene3D" id="3.30.200.20">
    <property type="entry name" value="Phosphorylase Kinase, domain 1"/>
    <property type="match status" value="1"/>
</dbReference>
<keyword evidence="5" id="KW-0472">Membrane</keyword>
<dbReference type="InterPro" id="IPR011009">
    <property type="entry name" value="Kinase-like_dom_sf"/>
</dbReference>
<keyword evidence="2" id="KW-0547">Nucleotide-binding</keyword>
<evidence type="ECO:0000313" key="8">
    <source>
        <dbReference type="Proteomes" id="UP000317648"/>
    </source>
</evidence>
<dbReference type="Gene3D" id="1.10.510.10">
    <property type="entry name" value="Transferase(Phosphotransferase) domain 1"/>
    <property type="match status" value="1"/>
</dbReference>
<keyword evidence="5" id="KW-0812">Transmembrane</keyword>
<dbReference type="RefSeq" id="WP_145058641.1">
    <property type="nucleotide sequence ID" value="NZ_CP036433.1"/>
</dbReference>
<evidence type="ECO:0000259" key="6">
    <source>
        <dbReference type="PROSITE" id="PS50011"/>
    </source>
</evidence>
<keyword evidence="4" id="KW-0067">ATP-binding</keyword>
<dbReference type="PANTHER" id="PTHR43289">
    <property type="entry name" value="MITOGEN-ACTIVATED PROTEIN KINASE KINASE KINASE 20-RELATED"/>
    <property type="match status" value="1"/>
</dbReference>
<reference evidence="7 8" key="1">
    <citation type="submission" date="2019-02" db="EMBL/GenBank/DDBJ databases">
        <title>Deep-cultivation of Planctomycetes and their phenomic and genomic characterization uncovers novel biology.</title>
        <authorList>
            <person name="Wiegand S."/>
            <person name="Jogler M."/>
            <person name="Boedeker C."/>
            <person name="Pinto D."/>
            <person name="Vollmers J."/>
            <person name="Rivas-Marin E."/>
            <person name="Kohn T."/>
            <person name="Peeters S.H."/>
            <person name="Heuer A."/>
            <person name="Rast P."/>
            <person name="Oberbeckmann S."/>
            <person name="Bunk B."/>
            <person name="Jeske O."/>
            <person name="Meyerdierks A."/>
            <person name="Storesund J.E."/>
            <person name="Kallscheuer N."/>
            <person name="Luecker S."/>
            <person name="Lage O.M."/>
            <person name="Pohl T."/>
            <person name="Merkel B.J."/>
            <person name="Hornburger P."/>
            <person name="Mueller R.-W."/>
            <person name="Bruemmer F."/>
            <person name="Labrenz M."/>
            <person name="Spormann A.M."/>
            <person name="Op den Camp H."/>
            <person name="Overmann J."/>
            <person name="Amann R."/>
            <person name="Jetten M.S.M."/>
            <person name="Mascher T."/>
            <person name="Medema M.H."/>
            <person name="Devos D.P."/>
            <person name="Kaster A.-K."/>
            <person name="Ovreas L."/>
            <person name="Rohde M."/>
            <person name="Galperin M.Y."/>
            <person name="Jogler C."/>
        </authorList>
    </citation>
    <scope>NUCLEOTIDE SEQUENCE [LARGE SCALE GENOMIC DNA]</scope>
    <source>
        <strain evidence="7 8">Pla85_3_4</strain>
    </source>
</reference>
<keyword evidence="5" id="KW-1133">Transmembrane helix</keyword>
<dbReference type="GO" id="GO:0004674">
    <property type="term" value="F:protein serine/threonine kinase activity"/>
    <property type="evidence" value="ECO:0007669"/>
    <property type="project" value="UniProtKB-EC"/>
</dbReference>
<accession>A0A518E4F8</accession>
<dbReference type="CDD" id="cd14014">
    <property type="entry name" value="STKc_PknB_like"/>
    <property type="match status" value="1"/>
</dbReference>
<dbReference type="SMART" id="SM00220">
    <property type="entry name" value="S_TKc"/>
    <property type="match status" value="1"/>
</dbReference>
<dbReference type="InterPro" id="IPR000719">
    <property type="entry name" value="Prot_kinase_dom"/>
</dbReference>
<evidence type="ECO:0000256" key="1">
    <source>
        <dbReference type="ARBA" id="ARBA00022679"/>
    </source>
</evidence>
<gene>
    <name evidence="7" type="primary">pknD_7</name>
    <name evidence="7" type="ORF">Pla8534_68900</name>
</gene>
<protein>
    <submittedName>
        <fullName evidence="7">Serine/threonine-protein kinase PknD</fullName>
        <ecNumber evidence="7">2.7.11.1</ecNumber>
    </submittedName>
</protein>
<evidence type="ECO:0000313" key="7">
    <source>
        <dbReference type="EMBL" id="QDU98979.1"/>
    </source>
</evidence>
<feature type="domain" description="Protein kinase" evidence="6">
    <location>
        <begin position="144"/>
        <end position="437"/>
    </location>
</feature>
<dbReference type="PROSITE" id="PS50011">
    <property type="entry name" value="PROTEIN_KINASE_DOM"/>
    <property type="match status" value="1"/>
</dbReference>
<evidence type="ECO:0000256" key="3">
    <source>
        <dbReference type="ARBA" id="ARBA00022777"/>
    </source>
</evidence>
<dbReference type="Proteomes" id="UP000317648">
    <property type="component" value="Chromosome"/>
</dbReference>
<proteinExistence type="predicted"/>
<dbReference type="InterPro" id="IPR029151">
    <property type="entry name" value="Sensor-like_sf"/>
</dbReference>
<dbReference type="GO" id="GO:0005524">
    <property type="term" value="F:ATP binding"/>
    <property type="evidence" value="ECO:0007669"/>
    <property type="project" value="UniProtKB-KW"/>
</dbReference>
<dbReference type="AlphaFoldDB" id="A0A518E4F8"/>
<dbReference type="PANTHER" id="PTHR43289:SF6">
    <property type="entry name" value="SERINE_THREONINE-PROTEIN KINASE NEKL-3"/>
    <property type="match status" value="1"/>
</dbReference>
<dbReference type="EC" id="2.7.11.1" evidence="7"/>
<keyword evidence="3 7" id="KW-0418">Kinase</keyword>
<feature type="transmembrane region" description="Helical" evidence="5">
    <location>
        <begin position="462"/>
        <end position="486"/>
    </location>
</feature>
<keyword evidence="1 7" id="KW-0808">Transferase</keyword>
<dbReference type="EMBL" id="CP036433">
    <property type="protein sequence ID" value="QDU98979.1"/>
    <property type="molecule type" value="Genomic_DNA"/>
</dbReference>
<dbReference type="OrthoDB" id="500858at2"/>
<dbReference type="KEGG" id="lcre:Pla8534_68900"/>
<keyword evidence="8" id="KW-1185">Reference proteome</keyword>
<dbReference type="SUPFAM" id="SSF103190">
    <property type="entry name" value="Sensory domain-like"/>
    <property type="match status" value="1"/>
</dbReference>
<evidence type="ECO:0000256" key="4">
    <source>
        <dbReference type="ARBA" id="ARBA00022840"/>
    </source>
</evidence>
<dbReference type="SUPFAM" id="SSF56112">
    <property type="entry name" value="Protein kinase-like (PK-like)"/>
    <property type="match status" value="1"/>
</dbReference>
<evidence type="ECO:0000256" key="2">
    <source>
        <dbReference type="ARBA" id="ARBA00022741"/>
    </source>
</evidence>
<name>A0A518E4F8_9BACT</name>
<evidence type="ECO:0000256" key="5">
    <source>
        <dbReference type="SAM" id="Phobius"/>
    </source>
</evidence>
<dbReference type="Pfam" id="PF00069">
    <property type="entry name" value="Pkinase"/>
    <property type="match status" value="1"/>
</dbReference>
<organism evidence="7 8">
    <name type="scientific">Lignipirellula cremea</name>
    <dbReference type="NCBI Taxonomy" id="2528010"/>
    <lineage>
        <taxon>Bacteria</taxon>
        <taxon>Pseudomonadati</taxon>
        <taxon>Planctomycetota</taxon>
        <taxon>Planctomycetia</taxon>
        <taxon>Pirellulales</taxon>
        <taxon>Pirellulaceae</taxon>
        <taxon>Lignipirellula</taxon>
    </lineage>
</organism>
<dbReference type="Gene3D" id="3.30.450.20">
    <property type="entry name" value="PAS domain"/>
    <property type="match status" value="1"/>
</dbReference>